<dbReference type="KEGG" id="mdu:MDUV_28200"/>
<proteinExistence type="predicted"/>
<accession>A0A7I7K1C6</accession>
<name>A0A7I7K1C6_9MYCO</name>
<feature type="signal peptide" evidence="1">
    <location>
        <begin position="1"/>
        <end position="29"/>
    </location>
</feature>
<evidence type="ECO:0000313" key="2">
    <source>
        <dbReference type="EMBL" id="BBX17960.1"/>
    </source>
</evidence>
<gene>
    <name evidence="2" type="ORF">MDUV_28200</name>
</gene>
<protein>
    <submittedName>
        <fullName evidence="2">Uncharacterized protein</fullName>
    </submittedName>
</protein>
<reference evidence="2 3" key="1">
    <citation type="journal article" date="2019" name="Emerg. Microbes Infect.">
        <title>Comprehensive subspecies identification of 175 nontuberculous mycobacteria species based on 7547 genomic profiles.</title>
        <authorList>
            <person name="Matsumoto Y."/>
            <person name="Kinjo T."/>
            <person name="Motooka D."/>
            <person name="Nabeya D."/>
            <person name="Jung N."/>
            <person name="Uechi K."/>
            <person name="Horii T."/>
            <person name="Iida T."/>
            <person name="Fujita J."/>
            <person name="Nakamura S."/>
        </authorList>
    </citation>
    <scope>NUCLEOTIDE SEQUENCE [LARGE SCALE GENOMIC DNA]</scope>
    <source>
        <strain evidence="2 3">JCM 6396</strain>
    </source>
</reference>
<keyword evidence="3" id="KW-1185">Reference proteome</keyword>
<dbReference type="AlphaFoldDB" id="A0A7I7K1C6"/>
<organism evidence="2 3">
    <name type="scientific">Mycolicibacterium duvalii</name>
    <dbReference type="NCBI Taxonomy" id="39688"/>
    <lineage>
        <taxon>Bacteria</taxon>
        <taxon>Bacillati</taxon>
        <taxon>Actinomycetota</taxon>
        <taxon>Actinomycetes</taxon>
        <taxon>Mycobacteriales</taxon>
        <taxon>Mycobacteriaceae</taxon>
        <taxon>Mycolicibacterium</taxon>
    </lineage>
</organism>
<dbReference type="Proteomes" id="UP000467006">
    <property type="component" value="Chromosome"/>
</dbReference>
<feature type="chain" id="PRO_5029718220" evidence="1">
    <location>
        <begin position="30"/>
        <end position="211"/>
    </location>
</feature>
<dbReference type="RefSeq" id="WP_133117714.1">
    <property type="nucleotide sequence ID" value="NZ_AP022563.1"/>
</dbReference>
<keyword evidence="1" id="KW-0732">Signal</keyword>
<evidence type="ECO:0000313" key="3">
    <source>
        <dbReference type="Proteomes" id="UP000467006"/>
    </source>
</evidence>
<evidence type="ECO:0000256" key="1">
    <source>
        <dbReference type="SAM" id="SignalP"/>
    </source>
</evidence>
<dbReference type="OrthoDB" id="4748661at2"/>
<dbReference type="EMBL" id="AP022563">
    <property type="protein sequence ID" value="BBX17960.1"/>
    <property type="molecule type" value="Genomic_DNA"/>
</dbReference>
<sequence>MAFRAIAIAMMAAAAVVIGTGWAAGSAHAQPAKTPSTFAGGCGVVAYPGTGVRGTVKVVSGPTSCGDAMEIVDRYLHDPVLVHSGNTWTAEFDGWLCVTPTAATADEYGYLSTCRDEFGGEIRVLPEQASPEPTWIPCEASVIADDIGEPVTVERCYGNWAFVTTGEVDTQSLIRLVNGTWERYVEFPAEICTWQAILDGVPAPELRSFTC</sequence>